<dbReference type="Proteomes" id="UP001519332">
    <property type="component" value="Unassembled WGS sequence"/>
</dbReference>
<evidence type="ECO:0000313" key="2">
    <source>
        <dbReference type="Proteomes" id="UP001519332"/>
    </source>
</evidence>
<sequence length="196" mass="23108">MSEVERRELLLRYVHVNGRYRKLLSESFLDVDADWRMAFGSELMSDAREISDVELEELLADDWRAFLTACWLIGFMRRDRFRDVLHCRILVGDENKVAKGIFFALSRFGDPDDALVIKAYLERLLPDLEWRGYQPWALGALLAIDERLATNHAMEIIETDGPWDRWAMAGVIDSVDPNYWRDRVRRWDQFANMFDS</sequence>
<reference evidence="1 2" key="1">
    <citation type="submission" date="2021-03" db="EMBL/GenBank/DDBJ databases">
        <title>Sequencing the genomes of 1000 actinobacteria strains.</title>
        <authorList>
            <person name="Klenk H.-P."/>
        </authorList>
    </citation>
    <scope>NUCLEOTIDE SEQUENCE [LARGE SCALE GENOMIC DNA]</scope>
    <source>
        <strain evidence="1 2">DSM 46670</strain>
    </source>
</reference>
<dbReference type="RefSeq" id="WP_209638536.1">
    <property type="nucleotide sequence ID" value="NZ_JAGINW010000001.1"/>
</dbReference>
<proteinExistence type="predicted"/>
<organism evidence="1 2">
    <name type="scientific">Kibdelosporangium banguiense</name>
    <dbReference type="NCBI Taxonomy" id="1365924"/>
    <lineage>
        <taxon>Bacteria</taxon>
        <taxon>Bacillati</taxon>
        <taxon>Actinomycetota</taxon>
        <taxon>Actinomycetes</taxon>
        <taxon>Pseudonocardiales</taxon>
        <taxon>Pseudonocardiaceae</taxon>
        <taxon>Kibdelosporangium</taxon>
    </lineage>
</organism>
<name>A0ABS4TEN4_9PSEU</name>
<protein>
    <recommendedName>
        <fullName evidence="3">HEAT repeat domain-containing protein</fullName>
    </recommendedName>
</protein>
<keyword evidence="2" id="KW-1185">Reference proteome</keyword>
<comment type="caution">
    <text evidence="1">The sequence shown here is derived from an EMBL/GenBank/DDBJ whole genome shotgun (WGS) entry which is preliminary data.</text>
</comment>
<dbReference type="Pfam" id="PF19463">
    <property type="entry name" value="DUF6000"/>
    <property type="match status" value="1"/>
</dbReference>
<gene>
    <name evidence="1" type="ORF">JOF56_003206</name>
</gene>
<accession>A0ABS4TEN4</accession>
<dbReference type="InterPro" id="IPR046042">
    <property type="entry name" value="DUF6000"/>
</dbReference>
<evidence type="ECO:0008006" key="3">
    <source>
        <dbReference type="Google" id="ProtNLM"/>
    </source>
</evidence>
<dbReference type="EMBL" id="JAGINW010000001">
    <property type="protein sequence ID" value="MBP2322821.1"/>
    <property type="molecule type" value="Genomic_DNA"/>
</dbReference>
<evidence type="ECO:0000313" key="1">
    <source>
        <dbReference type="EMBL" id="MBP2322821.1"/>
    </source>
</evidence>